<evidence type="ECO:0000256" key="1">
    <source>
        <dbReference type="SAM" id="MobiDB-lite"/>
    </source>
</evidence>
<feature type="compositionally biased region" description="Polar residues" evidence="1">
    <location>
        <begin position="33"/>
        <end position="42"/>
    </location>
</feature>
<reference evidence="2 3" key="1">
    <citation type="submission" date="2015-04" db="EMBL/GenBank/DDBJ databases">
        <title>The draft genome sequence of Fusarium langsethiae, a T-2/HT-2 mycotoxin producer.</title>
        <authorList>
            <person name="Lysoe E."/>
            <person name="Divon H.H."/>
            <person name="Terzi V."/>
            <person name="Orru L."/>
            <person name="Lamontanara A."/>
            <person name="Kolseth A.-K."/>
            <person name="Frandsen R.J."/>
            <person name="Nielsen K."/>
            <person name="Thrane U."/>
        </authorList>
    </citation>
    <scope>NUCLEOTIDE SEQUENCE [LARGE SCALE GENOMIC DNA]</scope>
    <source>
        <strain evidence="2 3">Fl201059</strain>
    </source>
</reference>
<dbReference type="Proteomes" id="UP000037904">
    <property type="component" value="Unassembled WGS sequence"/>
</dbReference>
<organism evidence="2 3">
    <name type="scientific">Fusarium langsethiae</name>
    <dbReference type="NCBI Taxonomy" id="179993"/>
    <lineage>
        <taxon>Eukaryota</taxon>
        <taxon>Fungi</taxon>
        <taxon>Dikarya</taxon>
        <taxon>Ascomycota</taxon>
        <taxon>Pezizomycotina</taxon>
        <taxon>Sordariomycetes</taxon>
        <taxon>Hypocreomycetidae</taxon>
        <taxon>Hypocreales</taxon>
        <taxon>Nectriaceae</taxon>
        <taxon>Fusarium</taxon>
    </lineage>
</organism>
<name>A0A0M9EPL6_FUSLA</name>
<keyword evidence="3" id="KW-1185">Reference proteome</keyword>
<evidence type="ECO:0000313" key="2">
    <source>
        <dbReference type="EMBL" id="KPA36992.1"/>
    </source>
</evidence>
<sequence length="298" mass="34100">MLECDENEPAPPSACLPPLTARERRAKRRRLNTPPNTQSSGSVIDWSPSPPSLLRRATREYLNSVTSQRNLDIARSPAAASTLGLLSRPKLIRAKVTEAIEFFPFDQDQGGYTARHPLVCRLRSLIRARTVGCALCAFYERGPVVGTHKLKHCSHRDEASEVHPWFEMFRHYQARGGGLGARCLYCRFPSMLCWRTVYREEMDLKYGSEKEAREKGVWYQEVQCTWVKAMQRFVASCMVVHGRENDGGVSRLGSTVLGMMEWQDWRGLEENGPEHIQTWLEEMDELRGLQCPQLLKLF</sequence>
<gene>
    <name evidence="2" type="ORF">FLAG1_10210</name>
</gene>
<evidence type="ECO:0000313" key="3">
    <source>
        <dbReference type="Proteomes" id="UP000037904"/>
    </source>
</evidence>
<comment type="caution">
    <text evidence="2">The sequence shown here is derived from an EMBL/GenBank/DDBJ whole genome shotgun (WGS) entry which is preliminary data.</text>
</comment>
<dbReference type="EMBL" id="JXCE01000501">
    <property type="protein sequence ID" value="KPA36992.1"/>
    <property type="molecule type" value="Genomic_DNA"/>
</dbReference>
<accession>A0A0M9EPL6</accession>
<proteinExistence type="predicted"/>
<protein>
    <submittedName>
        <fullName evidence="2">Uncharacterized protein</fullName>
    </submittedName>
</protein>
<feature type="region of interest" description="Disordered" evidence="1">
    <location>
        <begin position="1"/>
        <end position="51"/>
    </location>
</feature>
<dbReference type="AlphaFoldDB" id="A0A0M9EPL6"/>